<evidence type="ECO:0000313" key="6">
    <source>
        <dbReference type="EMBL" id="MCF2947906.1"/>
    </source>
</evidence>
<dbReference type="InterPro" id="IPR001129">
    <property type="entry name" value="Membr-assoc_MAPEG"/>
</dbReference>
<dbReference type="RefSeq" id="WP_235311435.1">
    <property type="nucleotide sequence ID" value="NZ_JAKGAS010000003.1"/>
</dbReference>
<proteinExistence type="predicted"/>
<name>A0ABS9D8B2_9ALTE</name>
<comment type="caution">
    <text evidence="6">The sequence shown here is derived from an EMBL/GenBank/DDBJ whole genome shotgun (WGS) entry which is preliminary data.</text>
</comment>
<dbReference type="Pfam" id="PF01124">
    <property type="entry name" value="MAPEG"/>
    <property type="match status" value="1"/>
</dbReference>
<evidence type="ECO:0000256" key="5">
    <source>
        <dbReference type="SAM" id="Phobius"/>
    </source>
</evidence>
<evidence type="ECO:0000256" key="2">
    <source>
        <dbReference type="ARBA" id="ARBA00022692"/>
    </source>
</evidence>
<dbReference type="InterPro" id="IPR023352">
    <property type="entry name" value="MAPEG-like_dom_sf"/>
</dbReference>
<sequence>MNTTIFVLLSYIGLIVFLLVFLGIYRTSLVLNRTKKANGFKPDGSDVPDFGQRLTRVQANAVECFPFIGGLLLLALATNSAVITDGLALWLLAARIGQAGIHLISTSILAVQIRFAFFLIQIGICVYWLGLFVSKFS</sequence>
<dbReference type="EMBL" id="JAKGAS010000003">
    <property type="protein sequence ID" value="MCF2947906.1"/>
    <property type="molecule type" value="Genomic_DNA"/>
</dbReference>
<reference evidence="6 7" key="1">
    <citation type="submission" date="2022-01" db="EMBL/GenBank/DDBJ databases">
        <title>Paraglaciecola sp. G1-23.</title>
        <authorList>
            <person name="Jin M.S."/>
            <person name="Han D.M."/>
            <person name="Kim H.M."/>
            <person name="Jeon C.O."/>
        </authorList>
    </citation>
    <scope>NUCLEOTIDE SEQUENCE [LARGE SCALE GENOMIC DNA]</scope>
    <source>
        <strain evidence="6 7">G1-23</strain>
    </source>
</reference>
<gene>
    <name evidence="6" type="ORF">L0668_07300</name>
</gene>
<accession>A0ABS9D8B2</accession>
<keyword evidence="3 5" id="KW-1133">Transmembrane helix</keyword>
<feature type="transmembrane region" description="Helical" evidence="5">
    <location>
        <begin position="64"/>
        <end position="93"/>
    </location>
</feature>
<keyword evidence="4 5" id="KW-0472">Membrane</keyword>
<feature type="transmembrane region" description="Helical" evidence="5">
    <location>
        <begin position="6"/>
        <end position="25"/>
    </location>
</feature>
<comment type="subcellular location">
    <subcellularLocation>
        <location evidence="1">Membrane</location>
    </subcellularLocation>
</comment>
<keyword evidence="2 5" id="KW-0812">Transmembrane</keyword>
<dbReference type="SUPFAM" id="SSF161084">
    <property type="entry name" value="MAPEG domain-like"/>
    <property type="match status" value="1"/>
</dbReference>
<evidence type="ECO:0000256" key="1">
    <source>
        <dbReference type="ARBA" id="ARBA00004370"/>
    </source>
</evidence>
<dbReference type="Proteomes" id="UP001521137">
    <property type="component" value="Unassembled WGS sequence"/>
</dbReference>
<evidence type="ECO:0000256" key="4">
    <source>
        <dbReference type="ARBA" id="ARBA00023136"/>
    </source>
</evidence>
<keyword evidence="7" id="KW-1185">Reference proteome</keyword>
<organism evidence="6 7">
    <name type="scientific">Paraglaciecola algarum</name>
    <dbReference type="NCBI Taxonomy" id="3050085"/>
    <lineage>
        <taxon>Bacteria</taxon>
        <taxon>Pseudomonadati</taxon>
        <taxon>Pseudomonadota</taxon>
        <taxon>Gammaproteobacteria</taxon>
        <taxon>Alteromonadales</taxon>
        <taxon>Alteromonadaceae</taxon>
        <taxon>Paraglaciecola</taxon>
    </lineage>
</organism>
<evidence type="ECO:0000313" key="7">
    <source>
        <dbReference type="Proteomes" id="UP001521137"/>
    </source>
</evidence>
<evidence type="ECO:0000256" key="3">
    <source>
        <dbReference type="ARBA" id="ARBA00022989"/>
    </source>
</evidence>
<protein>
    <submittedName>
        <fullName evidence="6">MAPEG family protein</fullName>
    </submittedName>
</protein>
<feature type="transmembrane region" description="Helical" evidence="5">
    <location>
        <begin position="113"/>
        <end position="133"/>
    </location>
</feature>
<dbReference type="Gene3D" id="1.20.120.550">
    <property type="entry name" value="Membrane associated eicosanoid/glutathione metabolism-like domain"/>
    <property type="match status" value="1"/>
</dbReference>